<keyword evidence="3" id="KW-0804">Transcription</keyword>
<feature type="compositionally biased region" description="Low complexity" evidence="4">
    <location>
        <begin position="216"/>
        <end position="270"/>
    </location>
</feature>
<dbReference type="InterPro" id="IPR036388">
    <property type="entry name" value="WH-like_DNA-bd_sf"/>
</dbReference>
<evidence type="ECO:0000256" key="4">
    <source>
        <dbReference type="SAM" id="MobiDB-lite"/>
    </source>
</evidence>
<dbReference type="InterPro" id="IPR011991">
    <property type="entry name" value="ArsR-like_HTH"/>
</dbReference>
<keyword evidence="1" id="KW-0805">Transcription regulation</keyword>
<feature type="region of interest" description="Disordered" evidence="4">
    <location>
        <begin position="216"/>
        <end position="297"/>
    </location>
</feature>
<dbReference type="GO" id="GO:0003700">
    <property type="term" value="F:DNA-binding transcription factor activity"/>
    <property type="evidence" value="ECO:0007669"/>
    <property type="project" value="InterPro"/>
</dbReference>
<proteinExistence type="predicted"/>
<evidence type="ECO:0000313" key="7">
    <source>
        <dbReference type="Proteomes" id="UP001240236"/>
    </source>
</evidence>
<evidence type="ECO:0000256" key="3">
    <source>
        <dbReference type="ARBA" id="ARBA00023163"/>
    </source>
</evidence>
<organism evidence="6 7">
    <name type="scientific">Catenuloplanes indicus</name>
    <dbReference type="NCBI Taxonomy" id="137267"/>
    <lineage>
        <taxon>Bacteria</taxon>
        <taxon>Bacillati</taxon>
        <taxon>Actinomycetota</taxon>
        <taxon>Actinomycetes</taxon>
        <taxon>Micromonosporales</taxon>
        <taxon>Micromonosporaceae</taxon>
        <taxon>Catenuloplanes</taxon>
    </lineage>
</organism>
<dbReference type="Pfam" id="PF12840">
    <property type="entry name" value="HTH_20"/>
    <property type="match status" value="1"/>
</dbReference>
<keyword evidence="7" id="KW-1185">Reference proteome</keyword>
<evidence type="ECO:0000313" key="6">
    <source>
        <dbReference type="EMBL" id="MDQ0365617.1"/>
    </source>
</evidence>
<dbReference type="Gene3D" id="1.10.10.10">
    <property type="entry name" value="Winged helix-like DNA-binding domain superfamily/Winged helix DNA-binding domain"/>
    <property type="match status" value="1"/>
</dbReference>
<gene>
    <name evidence="6" type="ORF">J2S42_002286</name>
</gene>
<dbReference type="SMART" id="SM00418">
    <property type="entry name" value="HTH_ARSR"/>
    <property type="match status" value="1"/>
</dbReference>
<feature type="domain" description="HTH arsR-type" evidence="5">
    <location>
        <begin position="293"/>
        <end position="381"/>
    </location>
</feature>
<dbReference type="InterPro" id="IPR051011">
    <property type="entry name" value="Metal_resp_trans_reg"/>
</dbReference>
<accession>A0AAE3VYG4</accession>
<dbReference type="RefSeq" id="WP_307238327.1">
    <property type="nucleotide sequence ID" value="NZ_JAUSUZ010000001.1"/>
</dbReference>
<protein>
    <recommendedName>
        <fullName evidence="5">HTH arsR-type domain-containing protein</fullName>
    </recommendedName>
</protein>
<dbReference type="SUPFAM" id="SSF46785">
    <property type="entry name" value="Winged helix' DNA-binding domain"/>
    <property type="match status" value="1"/>
</dbReference>
<feature type="compositionally biased region" description="Pro residues" evidence="4">
    <location>
        <begin position="271"/>
        <end position="284"/>
    </location>
</feature>
<feature type="compositionally biased region" description="Low complexity" evidence="4">
    <location>
        <begin position="285"/>
        <end position="297"/>
    </location>
</feature>
<comment type="caution">
    <text evidence="6">The sequence shown here is derived from an EMBL/GenBank/DDBJ whole genome shotgun (WGS) entry which is preliminary data.</text>
</comment>
<evidence type="ECO:0000256" key="1">
    <source>
        <dbReference type="ARBA" id="ARBA00023015"/>
    </source>
</evidence>
<dbReference type="EMBL" id="JAUSUZ010000001">
    <property type="protein sequence ID" value="MDQ0365617.1"/>
    <property type="molecule type" value="Genomic_DNA"/>
</dbReference>
<dbReference type="CDD" id="cd00090">
    <property type="entry name" value="HTH_ARSR"/>
    <property type="match status" value="1"/>
</dbReference>
<reference evidence="6 7" key="1">
    <citation type="submission" date="2023-07" db="EMBL/GenBank/DDBJ databases">
        <title>Sequencing the genomes of 1000 actinobacteria strains.</title>
        <authorList>
            <person name="Klenk H.-P."/>
        </authorList>
    </citation>
    <scope>NUCLEOTIDE SEQUENCE [LARGE SCALE GENOMIC DNA]</scope>
    <source>
        <strain evidence="6 7">DSM 44709</strain>
    </source>
</reference>
<evidence type="ECO:0000256" key="2">
    <source>
        <dbReference type="ARBA" id="ARBA00023125"/>
    </source>
</evidence>
<sequence>MIRIWLGPDDLARTRLLPAPLPLHEVFIAVAARTAHPGRELRDLAHPAAFPDFLAPLPDTPAPETLDDSLHRMISTGRPRVRRELLGFTGGVLNAWHHRLATGDRPAFDRLADAVRRHHDRHTAPATAGAAVEIHRDIRAKTRDLAATGVEGLFATIHPRVRWHNPVLIVDTAHDLDLRPNGAGVTFIPSVAATRPWVGTDPRAVFIAYPITPAGRPGAPTASAARRPSRGPASAASRPAPAFPAAPGSSACPAGSGPPAALTCPAGPESPAAPAPPAFPPEPLLPGARASPAGPASRAALEDPLAALLGRSRAALLRAVNGLPGGTTSDLARRVGISLPSASQHLSVLRAAGLLVTARHGNAAHHAPTPLAHALLATASR</sequence>
<dbReference type="PANTHER" id="PTHR43132:SF8">
    <property type="entry name" value="HTH-TYPE TRANSCRIPTIONAL REGULATOR KMTR"/>
    <property type="match status" value="1"/>
</dbReference>
<name>A0AAE3VYG4_9ACTN</name>
<dbReference type="InterPro" id="IPR001845">
    <property type="entry name" value="HTH_ArsR_DNA-bd_dom"/>
</dbReference>
<dbReference type="InterPro" id="IPR036390">
    <property type="entry name" value="WH_DNA-bd_sf"/>
</dbReference>
<dbReference type="PANTHER" id="PTHR43132">
    <property type="entry name" value="ARSENICAL RESISTANCE OPERON REPRESSOR ARSR-RELATED"/>
    <property type="match status" value="1"/>
</dbReference>
<dbReference type="AlphaFoldDB" id="A0AAE3VYG4"/>
<evidence type="ECO:0000259" key="5">
    <source>
        <dbReference type="PROSITE" id="PS50987"/>
    </source>
</evidence>
<dbReference type="GO" id="GO:0003677">
    <property type="term" value="F:DNA binding"/>
    <property type="evidence" value="ECO:0007669"/>
    <property type="project" value="UniProtKB-KW"/>
</dbReference>
<dbReference type="PROSITE" id="PS50987">
    <property type="entry name" value="HTH_ARSR_2"/>
    <property type="match status" value="1"/>
</dbReference>
<keyword evidence="2" id="KW-0238">DNA-binding</keyword>
<dbReference type="Proteomes" id="UP001240236">
    <property type="component" value="Unassembled WGS sequence"/>
</dbReference>